<sequence length="54" mass="6057">MSMLSSAQPFACYGFTSNKLAITFKKDLKFSKTRALAMLKNIIKVGNTRNKVEN</sequence>
<dbReference type="Proteomes" id="UP000255224">
    <property type="component" value="Unassembled WGS sequence"/>
</dbReference>
<gene>
    <name evidence="1" type="ORF">NCTC13533_01946</name>
</gene>
<dbReference type="EMBL" id="UFVQ01000003">
    <property type="protein sequence ID" value="STC95651.1"/>
    <property type="molecule type" value="Genomic_DNA"/>
</dbReference>
<dbReference type="AlphaFoldDB" id="A0A376DU67"/>
<evidence type="ECO:0000313" key="1">
    <source>
        <dbReference type="EMBL" id="STC95651.1"/>
    </source>
</evidence>
<proteinExistence type="predicted"/>
<name>A0A376DU67_CHRCU</name>
<organism evidence="1 2">
    <name type="scientific">Chryseobacterium carnipullorum</name>
    <dbReference type="NCBI Taxonomy" id="1124835"/>
    <lineage>
        <taxon>Bacteria</taxon>
        <taxon>Pseudomonadati</taxon>
        <taxon>Bacteroidota</taxon>
        <taxon>Flavobacteriia</taxon>
        <taxon>Flavobacteriales</taxon>
        <taxon>Weeksellaceae</taxon>
        <taxon>Chryseobacterium group</taxon>
        <taxon>Chryseobacterium</taxon>
    </lineage>
</organism>
<accession>A0A376DU67</accession>
<reference evidence="1 2" key="1">
    <citation type="submission" date="2018-06" db="EMBL/GenBank/DDBJ databases">
        <authorList>
            <consortium name="Pathogen Informatics"/>
            <person name="Doyle S."/>
        </authorList>
    </citation>
    <scope>NUCLEOTIDE SEQUENCE [LARGE SCALE GENOMIC DNA]</scope>
    <source>
        <strain evidence="1 2">NCTC13533</strain>
    </source>
</reference>
<evidence type="ECO:0000313" key="2">
    <source>
        <dbReference type="Proteomes" id="UP000255224"/>
    </source>
</evidence>
<protein>
    <submittedName>
        <fullName evidence="1">Uncharacterized protein</fullName>
    </submittedName>
</protein>